<gene>
    <name evidence="5" type="ORF">GCM10008985_29070</name>
</gene>
<feature type="region of interest" description="Disordered" evidence="3">
    <location>
        <begin position="149"/>
        <end position="177"/>
    </location>
</feature>
<dbReference type="AlphaFoldDB" id="A0AAV3SKD1"/>
<sequence length="318" mass="35188">METIMGVTSQRVSDRTMARLELDDLHAEVAEGGEKILDGVDLEVQSGEIHALMGPNGSGKSTTAKVIAGHPAYEVTEGAVRIHLDEDEFDGVEIPDEMRTWDLLDLEPNERAALGVFLGFQYPAEIEGVTMVNFLRTALNAKLDEREELFEDDEAASDDEEEDAGYETSPMEGDVEEGEVGVAEFQEIMSEKMEQLDMDAEFAQRYLNAGFSGGEKKQNEVLQAAILEPSVAVLDEIDSGLDIDRLQDVSTGINALRDEQGAGILQITHYQRILDYVEPDHVHIMLDGKIAKSGDADLARKLEDEGYDWVREETYETA</sequence>
<feature type="domain" description="ABC transporter" evidence="4">
    <location>
        <begin position="20"/>
        <end position="312"/>
    </location>
</feature>
<dbReference type="InterPro" id="IPR003593">
    <property type="entry name" value="AAA+_ATPase"/>
</dbReference>
<feature type="compositionally biased region" description="Acidic residues" evidence="3">
    <location>
        <begin position="149"/>
        <end position="165"/>
    </location>
</feature>
<dbReference type="SMART" id="SM00382">
    <property type="entry name" value="AAA"/>
    <property type="match status" value="1"/>
</dbReference>
<name>A0AAV3SKD1_HALDO</name>
<proteinExistence type="predicted"/>
<protein>
    <submittedName>
        <fullName evidence="5">ABC transporter ATP-binding protein</fullName>
    </submittedName>
</protein>
<dbReference type="EMBL" id="BAAADN010000046">
    <property type="protein sequence ID" value="GAA0470302.1"/>
    <property type="molecule type" value="Genomic_DNA"/>
</dbReference>
<reference evidence="5" key="1">
    <citation type="journal article" date="2014" name="Int. J. Syst. Evol. Microbiol.">
        <title>Complete genome sequence of Corynebacterium casei LMG S-19264T (=DSM 44701T), isolated from a smear-ripened cheese.</title>
        <authorList>
            <consortium name="US DOE Joint Genome Institute (JGI-PGF)"/>
            <person name="Walter F."/>
            <person name="Albersmeier A."/>
            <person name="Kalinowski J."/>
            <person name="Ruckert C."/>
        </authorList>
    </citation>
    <scope>NUCLEOTIDE SEQUENCE</scope>
    <source>
        <strain evidence="5">JCM 12289</strain>
    </source>
</reference>
<comment type="caution">
    <text evidence="5">The sequence shown here is derived from an EMBL/GenBank/DDBJ whole genome shotgun (WGS) entry which is preliminary data.</text>
</comment>
<organism evidence="5 6">
    <name type="scientific">Halococcus dombrowskii</name>
    <dbReference type="NCBI Taxonomy" id="179637"/>
    <lineage>
        <taxon>Archaea</taxon>
        <taxon>Methanobacteriati</taxon>
        <taxon>Methanobacteriota</taxon>
        <taxon>Stenosarchaea group</taxon>
        <taxon>Halobacteria</taxon>
        <taxon>Halobacteriales</taxon>
        <taxon>Halococcaceae</taxon>
        <taxon>Halococcus</taxon>
    </lineage>
</organism>
<dbReference type="Gene3D" id="3.40.50.300">
    <property type="entry name" value="P-loop containing nucleotide triphosphate hydrolases"/>
    <property type="match status" value="1"/>
</dbReference>
<dbReference type="InterPro" id="IPR010230">
    <property type="entry name" value="FeS-cluster_ATPase_SufC"/>
</dbReference>
<dbReference type="GO" id="GO:0016887">
    <property type="term" value="F:ATP hydrolysis activity"/>
    <property type="evidence" value="ECO:0007669"/>
    <property type="project" value="InterPro"/>
</dbReference>
<dbReference type="InterPro" id="IPR003439">
    <property type="entry name" value="ABC_transporter-like_ATP-bd"/>
</dbReference>
<evidence type="ECO:0000256" key="2">
    <source>
        <dbReference type="ARBA" id="ARBA00022840"/>
    </source>
</evidence>
<dbReference type="InterPro" id="IPR027417">
    <property type="entry name" value="P-loop_NTPase"/>
</dbReference>
<keyword evidence="1" id="KW-0547">Nucleotide-binding</keyword>
<evidence type="ECO:0000313" key="5">
    <source>
        <dbReference type="EMBL" id="GAA0470302.1"/>
    </source>
</evidence>
<dbReference type="PROSITE" id="PS50893">
    <property type="entry name" value="ABC_TRANSPORTER_2"/>
    <property type="match status" value="1"/>
</dbReference>
<dbReference type="SUPFAM" id="SSF52540">
    <property type="entry name" value="P-loop containing nucleoside triphosphate hydrolases"/>
    <property type="match status" value="1"/>
</dbReference>
<evidence type="ECO:0000313" key="6">
    <source>
        <dbReference type="Proteomes" id="UP001500962"/>
    </source>
</evidence>
<accession>A0AAV3SKD1</accession>
<evidence type="ECO:0000256" key="3">
    <source>
        <dbReference type="SAM" id="MobiDB-lite"/>
    </source>
</evidence>
<dbReference type="CDD" id="cd03217">
    <property type="entry name" value="ABC_FeS_Assembly"/>
    <property type="match status" value="1"/>
</dbReference>
<reference evidence="5" key="2">
    <citation type="submission" date="2023-12" db="EMBL/GenBank/DDBJ databases">
        <authorList>
            <person name="Sun Q."/>
            <person name="Inoue M."/>
        </authorList>
    </citation>
    <scope>NUCLEOTIDE SEQUENCE</scope>
    <source>
        <strain evidence="5">JCM 12289</strain>
    </source>
</reference>
<evidence type="ECO:0000256" key="1">
    <source>
        <dbReference type="ARBA" id="ARBA00022741"/>
    </source>
</evidence>
<dbReference type="PANTHER" id="PTHR43204:SF1">
    <property type="entry name" value="ABC TRANSPORTER I FAMILY MEMBER 6, CHLOROPLASTIC"/>
    <property type="match status" value="1"/>
</dbReference>
<dbReference type="Pfam" id="PF00005">
    <property type="entry name" value="ABC_tran"/>
    <property type="match status" value="1"/>
</dbReference>
<dbReference type="PANTHER" id="PTHR43204">
    <property type="entry name" value="ABC TRANSPORTER I FAMILY MEMBER 6, CHLOROPLASTIC"/>
    <property type="match status" value="1"/>
</dbReference>
<keyword evidence="2 5" id="KW-0067">ATP-binding</keyword>
<dbReference type="Proteomes" id="UP001500962">
    <property type="component" value="Unassembled WGS sequence"/>
</dbReference>
<dbReference type="GO" id="GO:0005524">
    <property type="term" value="F:ATP binding"/>
    <property type="evidence" value="ECO:0007669"/>
    <property type="project" value="UniProtKB-KW"/>
</dbReference>
<evidence type="ECO:0000259" key="4">
    <source>
        <dbReference type="PROSITE" id="PS50893"/>
    </source>
</evidence>